<dbReference type="InterPro" id="IPR005804">
    <property type="entry name" value="FA_desaturase_dom"/>
</dbReference>
<reference evidence="2" key="1">
    <citation type="submission" date="2022-07" db="EMBL/GenBank/DDBJ databases">
        <title>Diversity of ethanolamine utilization by human commensal Escherichia coli.</title>
        <authorList>
            <person name="Jubelin G."/>
        </authorList>
    </citation>
    <scope>NUCLEOTIDE SEQUENCE</scope>
    <source>
        <strain evidence="2">S1</strain>
    </source>
</reference>
<dbReference type="EMBL" id="JANPXH010000619">
    <property type="protein sequence ID" value="MCR6678944.1"/>
    <property type="molecule type" value="Genomic_DNA"/>
</dbReference>
<sequence length="90" mass="10053">TIAGSFLGPVVTGAAFRYVHFSHHRNTNDPDKDPDWWSGLGPAWRMPLQWATVDLMYAAVILREWAQVTTRERIQIIVVTGGLLVGYGLS</sequence>
<proteinExistence type="predicted"/>
<gene>
    <name evidence="2" type="ORF">NVV43_25945</name>
</gene>
<accession>A0AAW5MS64</accession>
<feature type="domain" description="Fatty acid desaturase" evidence="1">
    <location>
        <begin position="10"/>
        <end position="58"/>
    </location>
</feature>
<dbReference type="GO" id="GO:0006629">
    <property type="term" value="P:lipid metabolic process"/>
    <property type="evidence" value="ECO:0007669"/>
    <property type="project" value="InterPro"/>
</dbReference>
<dbReference type="GO" id="GO:0016491">
    <property type="term" value="F:oxidoreductase activity"/>
    <property type="evidence" value="ECO:0007669"/>
    <property type="project" value="UniProtKB-KW"/>
</dbReference>
<protein>
    <submittedName>
        <fullName evidence="2">Fatty acid desaturase</fullName>
        <ecNumber evidence="2">1.14.19.-</ecNumber>
    </submittedName>
</protein>
<dbReference type="EC" id="1.14.19.-" evidence="2"/>
<dbReference type="AlphaFoldDB" id="A0AAW5MS64"/>
<evidence type="ECO:0000313" key="2">
    <source>
        <dbReference type="EMBL" id="MCR6678944.1"/>
    </source>
</evidence>
<feature type="non-terminal residue" evidence="2">
    <location>
        <position position="1"/>
    </location>
</feature>
<comment type="caution">
    <text evidence="2">The sequence shown here is derived from an EMBL/GenBank/DDBJ whole genome shotgun (WGS) entry which is preliminary data.</text>
</comment>
<name>A0AAW5MS64_9ESCH</name>
<feature type="non-terminal residue" evidence="2">
    <location>
        <position position="90"/>
    </location>
</feature>
<dbReference type="Pfam" id="PF00487">
    <property type="entry name" value="FA_desaturase"/>
    <property type="match status" value="1"/>
</dbReference>
<evidence type="ECO:0000259" key="1">
    <source>
        <dbReference type="Pfam" id="PF00487"/>
    </source>
</evidence>
<keyword evidence="2" id="KW-0560">Oxidoreductase</keyword>
<evidence type="ECO:0000313" key="3">
    <source>
        <dbReference type="Proteomes" id="UP001206878"/>
    </source>
</evidence>
<organism evidence="2 3">
    <name type="scientific">Escherichia marmotae</name>
    <dbReference type="NCBI Taxonomy" id="1499973"/>
    <lineage>
        <taxon>Bacteria</taxon>
        <taxon>Pseudomonadati</taxon>
        <taxon>Pseudomonadota</taxon>
        <taxon>Gammaproteobacteria</taxon>
        <taxon>Enterobacterales</taxon>
        <taxon>Enterobacteriaceae</taxon>
        <taxon>Escherichia</taxon>
    </lineage>
</organism>
<dbReference type="Proteomes" id="UP001206878">
    <property type="component" value="Unassembled WGS sequence"/>
</dbReference>